<feature type="domain" description="Helicase C-terminal" evidence="10">
    <location>
        <begin position="358"/>
        <end position="506"/>
    </location>
</feature>
<protein>
    <recommendedName>
        <fullName evidence="1">RNA helicase</fullName>
        <ecNumber evidence="1">3.6.4.13</ecNumber>
    </recommendedName>
</protein>
<dbReference type="InterPro" id="IPR001650">
    <property type="entry name" value="Helicase_C-like"/>
</dbReference>
<dbReference type="PANTHER" id="PTHR47958">
    <property type="entry name" value="ATP-DEPENDENT RNA HELICASE DBP3"/>
    <property type="match status" value="1"/>
</dbReference>
<dbReference type="GO" id="GO:0005524">
    <property type="term" value="F:ATP binding"/>
    <property type="evidence" value="ECO:0007669"/>
    <property type="project" value="UniProtKB-KW"/>
</dbReference>
<feature type="domain" description="Helicase ATP-binding" evidence="9">
    <location>
        <begin position="159"/>
        <end position="330"/>
    </location>
</feature>
<feature type="compositionally biased region" description="Low complexity" evidence="8">
    <location>
        <begin position="35"/>
        <end position="49"/>
    </location>
</feature>
<dbReference type="SUPFAM" id="SSF52540">
    <property type="entry name" value="P-loop containing nucleoside triphosphate hydrolases"/>
    <property type="match status" value="1"/>
</dbReference>
<dbReference type="AlphaFoldDB" id="A0A3B0QY86"/>
<gene>
    <name evidence="11" type="primary">PSOVI14g00590</name>
</gene>
<evidence type="ECO:0000256" key="7">
    <source>
        <dbReference type="RuleBase" id="RU000492"/>
    </source>
</evidence>
<dbReference type="CDD" id="cd18787">
    <property type="entry name" value="SF2_C_DEAD"/>
    <property type="match status" value="1"/>
</dbReference>
<feature type="compositionally biased region" description="Polar residues" evidence="8">
    <location>
        <begin position="574"/>
        <end position="584"/>
    </location>
</feature>
<dbReference type="InterPro" id="IPR014001">
    <property type="entry name" value="Helicase_ATP-bd"/>
</dbReference>
<name>A0A3B0QY86_PSOOV</name>
<dbReference type="Gene3D" id="3.40.50.300">
    <property type="entry name" value="P-loop containing nucleotide triphosphate hydrolases"/>
    <property type="match status" value="2"/>
</dbReference>
<evidence type="ECO:0000313" key="11">
    <source>
        <dbReference type="EMBL" id="SZF06443.1"/>
    </source>
</evidence>
<keyword evidence="4 7" id="KW-0347">Helicase</keyword>
<dbReference type="PROSITE" id="PS00039">
    <property type="entry name" value="DEAD_ATP_HELICASE"/>
    <property type="match status" value="1"/>
</dbReference>
<dbReference type="FunFam" id="3.40.50.300:FF:000008">
    <property type="entry name" value="ATP-dependent RNA helicase RhlB"/>
    <property type="match status" value="1"/>
</dbReference>
<feature type="compositionally biased region" description="Low complexity" evidence="8">
    <location>
        <begin position="553"/>
        <end position="564"/>
    </location>
</feature>
<evidence type="ECO:0000259" key="9">
    <source>
        <dbReference type="PROSITE" id="PS51192"/>
    </source>
</evidence>
<accession>A0A3B0QY86</accession>
<dbReference type="PROSITE" id="PS51194">
    <property type="entry name" value="HELICASE_CTER"/>
    <property type="match status" value="1"/>
</dbReference>
<dbReference type="GO" id="GO:0003676">
    <property type="term" value="F:nucleic acid binding"/>
    <property type="evidence" value="ECO:0007669"/>
    <property type="project" value="InterPro"/>
</dbReference>
<evidence type="ECO:0000256" key="3">
    <source>
        <dbReference type="ARBA" id="ARBA00022801"/>
    </source>
</evidence>
<evidence type="ECO:0000256" key="6">
    <source>
        <dbReference type="ARBA" id="ARBA00047984"/>
    </source>
</evidence>
<feature type="compositionally biased region" description="Low complexity" evidence="8">
    <location>
        <begin position="8"/>
        <end position="28"/>
    </location>
</feature>
<dbReference type="FunFam" id="3.40.50.300:FF:000079">
    <property type="entry name" value="probable ATP-dependent RNA helicase DDX17"/>
    <property type="match status" value="1"/>
</dbReference>
<organism evidence="11">
    <name type="scientific">Psoroptes ovis</name>
    <name type="common">Sheep scab mite</name>
    <dbReference type="NCBI Taxonomy" id="83912"/>
    <lineage>
        <taxon>Eukaryota</taxon>
        <taxon>Metazoa</taxon>
        <taxon>Ecdysozoa</taxon>
        <taxon>Arthropoda</taxon>
        <taxon>Chelicerata</taxon>
        <taxon>Arachnida</taxon>
        <taxon>Acari</taxon>
        <taxon>Acariformes</taxon>
        <taxon>Sarcoptiformes</taxon>
        <taxon>Astigmata</taxon>
        <taxon>Psoroptidia</taxon>
        <taxon>Sarcoptoidea</taxon>
        <taxon>Psoroptidae</taxon>
        <taxon>Psoroptes</taxon>
    </lineage>
</organism>
<dbReference type="EC" id="3.6.4.13" evidence="1"/>
<dbReference type="SMART" id="SM00487">
    <property type="entry name" value="DEXDc"/>
    <property type="match status" value="1"/>
</dbReference>
<dbReference type="SMART" id="SM00490">
    <property type="entry name" value="HELICc"/>
    <property type="match status" value="1"/>
</dbReference>
<evidence type="ECO:0000256" key="5">
    <source>
        <dbReference type="ARBA" id="ARBA00022840"/>
    </source>
</evidence>
<reference evidence="11" key="1">
    <citation type="submission" date="2018-09" db="EMBL/GenBank/DDBJ databases">
        <authorList>
            <person name="Parvin R."/>
            <person name="Begum J.A."/>
            <person name="Chowdhury E.H."/>
            <person name="Islam M.R."/>
            <person name="Harder T."/>
        </authorList>
    </citation>
    <scope>NUCLEOTIDE SEQUENCE</scope>
</reference>
<evidence type="ECO:0000256" key="4">
    <source>
        <dbReference type="ARBA" id="ARBA00022806"/>
    </source>
</evidence>
<dbReference type="EMBL" id="LS999125">
    <property type="protein sequence ID" value="SZF06443.1"/>
    <property type="molecule type" value="mRNA"/>
</dbReference>
<dbReference type="Pfam" id="PF00270">
    <property type="entry name" value="DEAD"/>
    <property type="match status" value="1"/>
</dbReference>
<proteinExistence type="evidence at transcript level"/>
<dbReference type="PROSITE" id="PS51192">
    <property type="entry name" value="HELICASE_ATP_BIND_1"/>
    <property type="match status" value="1"/>
</dbReference>
<dbReference type="GO" id="GO:0003724">
    <property type="term" value="F:RNA helicase activity"/>
    <property type="evidence" value="ECO:0007669"/>
    <property type="project" value="UniProtKB-EC"/>
</dbReference>
<dbReference type="InterPro" id="IPR027417">
    <property type="entry name" value="P-loop_NTPase"/>
</dbReference>
<dbReference type="InterPro" id="IPR011545">
    <property type="entry name" value="DEAD/DEAH_box_helicase_dom"/>
</dbReference>
<feature type="region of interest" description="Disordered" evidence="8">
    <location>
        <begin position="553"/>
        <end position="625"/>
    </location>
</feature>
<evidence type="ECO:0000259" key="10">
    <source>
        <dbReference type="PROSITE" id="PS51194"/>
    </source>
</evidence>
<dbReference type="InterPro" id="IPR000629">
    <property type="entry name" value="RNA-helicase_DEAD-box_CS"/>
</dbReference>
<sequence length="625" mass="70218">MIEKKFTSKSTYSSSSNGFSNHHVSSNGYRSSRAGYNGHNSSNYNGSSGFNRNRDSFSNRQNGFGNSNGYRSYVKQPVQPPPEDLPVYKNFYKESPATSQRSPYEINQWLSENSVTFRGPKVLNPILQFTELIGLPDGIMHAIMKQGFATPTVIQSQSWPLALSGRDIVGIAQTGSGKTLAYALPALVHVDGNAHRRKYGPSVLILAPTRELAQQIKEVINIFRARAVCVFGGASKNGQRREIERVQPSIIIACPGRLIDFVEEGVIHLHNISYLVLDEADRMLDMGFEPQIRKIVEKVPKNRQTLMWSATWPKEVRKLAEDFLVDYVQINIGSISLAANHNITQIVDMCEEGDKMAKLSKLLTQINANDRENKTIIFAETKRKVDQLNQQMRSVGWYCSAIHGDKPQTERDWALNEFKTGRTTILIATDVAARGLDVDDIKYVINYDYPTCSEDYVHRIGRTGRRDRKGTSYTFFTLNNAKQAKDLIDVLKEAKQDVPNKLYEFSHQSHRYGKNVRKRYNNGGNGWYGQSTFGNSATQRYNSKTERRFNTFTNNQQNGFTNGGSTMKRKYDDYSQSSTNNNQRFGAGGGGGYKKPNYGNGTHTSSMANGNSGGVGHHDRFNSYA</sequence>
<dbReference type="GO" id="GO:0016787">
    <property type="term" value="F:hydrolase activity"/>
    <property type="evidence" value="ECO:0007669"/>
    <property type="project" value="UniProtKB-KW"/>
</dbReference>
<keyword evidence="2 7" id="KW-0547">Nucleotide-binding</keyword>
<comment type="similarity">
    <text evidence="7">Belongs to the DEAD box helicase family.</text>
</comment>
<keyword evidence="3 7" id="KW-0378">Hydrolase</keyword>
<evidence type="ECO:0000256" key="8">
    <source>
        <dbReference type="SAM" id="MobiDB-lite"/>
    </source>
</evidence>
<feature type="region of interest" description="Disordered" evidence="8">
    <location>
        <begin position="1"/>
        <end position="80"/>
    </location>
</feature>
<feature type="compositionally biased region" description="Basic and acidic residues" evidence="8">
    <location>
        <begin position="616"/>
        <end position="625"/>
    </location>
</feature>
<dbReference type="Pfam" id="PF00271">
    <property type="entry name" value="Helicase_C"/>
    <property type="match status" value="1"/>
</dbReference>
<feature type="compositionally biased region" description="Polar residues" evidence="8">
    <location>
        <begin position="58"/>
        <end position="70"/>
    </location>
</feature>
<comment type="catalytic activity">
    <reaction evidence="6">
        <text>ATP + H2O = ADP + phosphate + H(+)</text>
        <dbReference type="Rhea" id="RHEA:13065"/>
        <dbReference type="ChEBI" id="CHEBI:15377"/>
        <dbReference type="ChEBI" id="CHEBI:15378"/>
        <dbReference type="ChEBI" id="CHEBI:30616"/>
        <dbReference type="ChEBI" id="CHEBI:43474"/>
        <dbReference type="ChEBI" id="CHEBI:456216"/>
        <dbReference type="EC" id="3.6.4.13"/>
    </reaction>
</comment>
<evidence type="ECO:0000256" key="2">
    <source>
        <dbReference type="ARBA" id="ARBA00022741"/>
    </source>
</evidence>
<evidence type="ECO:0000256" key="1">
    <source>
        <dbReference type="ARBA" id="ARBA00012552"/>
    </source>
</evidence>
<keyword evidence="5 7" id="KW-0067">ATP-binding</keyword>